<proteinExistence type="predicted"/>
<evidence type="ECO:0000313" key="1">
    <source>
        <dbReference type="EMBL" id="MUU77730.1"/>
    </source>
</evidence>
<accession>A0A6L6U685</accession>
<organism evidence="1 2">
    <name type="scientific">Winogradskyella endarachnes</name>
    <dbReference type="NCBI Taxonomy" id="2681965"/>
    <lineage>
        <taxon>Bacteria</taxon>
        <taxon>Pseudomonadati</taxon>
        <taxon>Bacteroidota</taxon>
        <taxon>Flavobacteriia</taxon>
        <taxon>Flavobacteriales</taxon>
        <taxon>Flavobacteriaceae</taxon>
        <taxon>Winogradskyella</taxon>
    </lineage>
</organism>
<comment type="caution">
    <text evidence="1">The sequence shown here is derived from an EMBL/GenBank/DDBJ whole genome shotgun (WGS) entry which is preliminary data.</text>
</comment>
<dbReference type="InterPro" id="IPR025234">
    <property type="entry name" value="YjzH-like"/>
</dbReference>
<dbReference type="Proteomes" id="UP000478208">
    <property type="component" value="Unassembled WGS sequence"/>
</dbReference>
<reference evidence="1 2" key="1">
    <citation type="submission" date="2019-12" db="EMBL/GenBank/DDBJ databases">
        <authorList>
            <person name="Li J."/>
        </authorList>
    </citation>
    <scope>NUCLEOTIDE SEQUENCE [LARGE SCALE GENOMIC DNA]</scope>
    <source>
        <strain evidence="1 2">HL2-2</strain>
    </source>
</reference>
<gene>
    <name evidence="1" type="ORF">GN138_04680</name>
</gene>
<dbReference type="RefSeq" id="WP_157362591.1">
    <property type="nucleotide sequence ID" value="NZ_WOWS01000001.1"/>
</dbReference>
<dbReference type="Pfam" id="PF13783">
    <property type="entry name" value="DUF4177"/>
    <property type="match status" value="1"/>
</dbReference>
<dbReference type="EMBL" id="WOWS01000001">
    <property type="protein sequence ID" value="MUU77730.1"/>
    <property type="molecule type" value="Genomic_DNA"/>
</dbReference>
<evidence type="ECO:0000313" key="2">
    <source>
        <dbReference type="Proteomes" id="UP000478208"/>
    </source>
</evidence>
<keyword evidence="2" id="KW-1185">Reference proteome</keyword>
<sequence length="52" mass="6363">MKEYKVIQPKLGFKNRIQKYEDLLNQYAREGWEVKHIGQNSPLIIFERDKNR</sequence>
<name>A0A6L6U685_9FLAO</name>
<protein>
    <submittedName>
        <fullName evidence="1">DUF4177 domain-containing protein</fullName>
    </submittedName>
</protein>
<dbReference type="AlphaFoldDB" id="A0A6L6U685"/>